<dbReference type="STRING" id="1798405.A3E64_00865"/>
<dbReference type="GO" id="GO:0004813">
    <property type="term" value="F:alanine-tRNA ligase activity"/>
    <property type="evidence" value="ECO:0007669"/>
    <property type="project" value="UniProtKB-EC"/>
</dbReference>
<feature type="domain" description="Alanyl-transfer RNA synthetases family profile" evidence="10">
    <location>
        <begin position="1"/>
        <end position="587"/>
    </location>
</feature>
<evidence type="ECO:0000313" key="11">
    <source>
        <dbReference type="EMBL" id="OGY64054.1"/>
    </source>
</evidence>
<dbReference type="SUPFAM" id="SSF101353">
    <property type="entry name" value="Putative anticodon-binding domain of alanyl-tRNA synthetase (AlaRS)"/>
    <property type="match status" value="1"/>
</dbReference>
<proteinExistence type="inferred from homology"/>
<keyword evidence="8" id="KW-0648">Protein biosynthesis</keyword>
<dbReference type="GO" id="GO:0006419">
    <property type="term" value="P:alanyl-tRNA aminoacylation"/>
    <property type="evidence" value="ECO:0007669"/>
    <property type="project" value="InterPro"/>
</dbReference>
<reference evidence="11 12" key="1">
    <citation type="journal article" date="2016" name="Nat. Commun.">
        <title>Thousands of microbial genomes shed light on interconnected biogeochemical processes in an aquifer system.</title>
        <authorList>
            <person name="Anantharaman K."/>
            <person name="Brown C.T."/>
            <person name="Hug L.A."/>
            <person name="Sharon I."/>
            <person name="Castelle C.J."/>
            <person name="Probst A.J."/>
            <person name="Thomas B.C."/>
            <person name="Singh A."/>
            <person name="Wilkins M.J."/>
            <person name="Karaoz U."/>
            <person name="Brodie E.L."/>
            <person name="Williams K.H."/>
            <person name="Hubbard S.S."/>
            <person name="Banfield J.F."/>
        </authorList>
    </citation>
    <scope>NUCLEOTIDE SEQUENCE [LARGE SCALE GENOMIC DNA]</scope>
</reference>
<keyword evidence="4" id="KW-0436">Ligase</keyword>
<evidence type="ECO:0000256" key="7">
    <source>
        <dbReference type="ARBA" id="ARBA00022884"/>
    </source>
</evidence>
<dbReference type="InterPro" id="IPR018163">
    <property type="entry name" value="Thr/Ala-tRNA-synth_IIc_edit"/>
</dbReference>
<dbReference type="PRINTS" id="PR00980">
    <property type="entry name" value="TRNASYNTHALA"/>
</dbReference>
<evidence type="ECO:0000256" key="3">
    <source>
        <dbReference type="ARBA" id="ARBA00022555"/>
    </source>
</evidence>
<dbReference type="GO" id="GO:0000049">
    <property type="term" value="F:tRNA binding"/>
    <property type="evidence" value="ECO:0007669"/>
    <property type="project" value="UniProtKB-KW"/>
</dbReference>
<evidence type="ECO:0000256" key="4">
    <source>
        <dbReference type="ARBA" id="ARBA00022598"/>
    </source>
</evidence>
<name>A0A1G1ZHM9_9BACT</name>
<dbReference type="PROSITE" id="PS50860">
    <property type="entry name" value="AA_TRNA_LIGASE_II_ALA"/>
    <property type="match status" value="1"/>
</dbReference>
<gene>
    <name evidence="11" type="ORF">A3E64_00865</name>
</gene>
<evidence type="ECO:0000256" key="2">
    <source>
        <dbReference type="ARBA" id="ARBA00013168"/>
    </source>
</evidence>
<dbReference type="InterPro" id="IPR050058">
    <property type="entry name" value="Ala-tRNA_ligase"/>
</dbReference>
<keyword evidence="7" id="KW-0694">RNA-binding</keyword>
<dbReference type="PANTHER" id="PTHR11777:SF9">
    <property type="entry name" value="ALANINE--TRNA LIGASE, CYTOPLASMIC"/>
    <property type="match status" value="1"/>
</dbReference>
<evidence type="ECO:0000313" key="12">
    <source>
        <dbReference type="Proteomes" id="UP000177174"/>
    </source>
</evidence>
<dbReference type="SUPFAM" id="SSF55186">
    <property type="entry name" value="ThrRS/AlaRS common domain"/>
    <property type="match status" value="1"/>
</dbReference>
<accession>A0A1G1ZHM9</accession>
<dbReference type="NCBIfam" id="NF002436">
    <property type="entry name" value="PRK01584.1"/>
    <property type="match status" value="1"/>
</dbReference>
<keyword evidence="5" id="KW-0547">Nucleotide-binding</keyword>
<dbReference type="Pfam" id="PF07973">
    <property type="entry name" value="tRNA_SAD"/>
    <property type="match status" value="1"/>
</dbReference>
<dbReference type="InterPro" id="IPR018164">
    <property type="entry name" value="Ala-tRNA-synth_IIc_N"/>
</dbReference>
<dbReference type="FunFam" id="3.30.980.10:FF:000004">
    <property type="entry name" value="Alanine--tRNA ligase, cytoplasmic"/>
    <property type="match status" value="1"/>
</dbReference>
<protein>
    <recommendedName>
        <fullName evidence="2">alanine--tRNA ligase</fullName>
        <ecNumber evidence="2">6.1.1.7</ecNumber>
    </recommendedName>
</protein>
<evidence type="ECO:0000256" key="9">
    <source>
        <dbReference type="ARBA" id="ARBA00023146"/>
    </source>
</evidence>
<dbReference type="SMART" id="SM00863">
    <property type="entry name" value="tRNA_SAD"/>
    <property type="match status" value="1"/>
</dbReference>
<dbReference type="EMBL" id="MHJH01000027">
    <property type="protein sequence ID" value="OGY64054.1"/>
    <property type="molecule type" value="Genomic_DNA"/>
</dbReference>
<organism evidence="11 12">
    <name type="scientific">Candidatus Harrisonbacteria bacterium RIFCSPHIGHO2_12_FULL_48_16</name>
    <dbReference type="NCBI Taxonomy" id="1798405"/>
    <lineage>
        <taxon>Bacteria</taxon>
        <taxon>Candidatus Harrisoniibacteriota</taxon>
    </lineage>
</organism>
<evidence type="ECO:0000259" key="10">
    <source>
        <dbReference type="PROSITE" id="PS50860"/>
    </source>
</evidence>
<dbReference type="GO" id="GO:0005829">
    <property type="term" value="C:cytosol"/>
    <property type="evidence" value="ECO:0007669"/>
    <property type="project" value="TreeGrafter"/>
</dbReference>
<dbReference type="InterPro" id="IPR002318">
    <property type="entry name" value="Ala-tRNA-lgiase_IIc"/>
</dbReference>
<comment type="similarity">
    <text evidence="1">Belongs to the class-II aminoacyl-tRNA synthetase family.</text>
</comment>
<evidence type="ECO:0000256" key="5">
    <source>
        <dbReference type="ARBA" id="ARBA00022741"/>
    </source>
</evidence>
<dbReference type="SUPFAM" id="SSF55681">
    <property type="entry name" value="Class II aaRS and biotin synthetases"/>
    <property type="match status" value="1"/>
</dbReference>
<sequence>MQSEEIRKSFLEFFRTRGHAVVPSSSLVPDDPSVLLTTAGMQQFKRYFTGEMDAKKDYGSASVVSVQKCFRTSDIDEVGDKTHLTFFEMLGNFSFGLSGQGGKKEAIQYAHQYLTEILGINPERITVTVFAGDNPPAGGVPYDSESFDVWHKDIGLAADKISKHDRKDNFWGPTGNEGPCGPTTEIYVDGVEVWNLVFNQYYQQKDKTLEKLKTSGVDTGMGFERLTAMLQGVEDVFATDLFEPLIKKINETAPHLKDREVRIIADHLRSSVFLAADGVRPSNKEAGYILRRLLRRVLAYQVLYDIHGDILADAAKIVKEKFGAFYPEVANPEILEVLESERDKFQRAIALGIKELPKYKTLTAKDAFYLYETFGLPWELIAELAPAAAKNLVRKDFEEEFSKHQEISRAGVEKKFGGHGLLLDTGELKAKDENELNKVVRLHTATHLLQAALRKVLGNEVQQRGSDITAERTRFDFAFPRKLTAEEIKKAEILVNEIIEKDLPVQFKEMPKEEAAKTGALYFFKEKYPDKVKVYYVGRSLGDAFSKEFCGGPHVSNTLVIGKFKIAKEEAVGSGVRRIRATVGGIE</sequence>
<evidence type="ECO:0000256" key="1">
    <source>
        <dbReference type="ARBA" id="ARBA00008226"/>
    </source>
</evidence>
<dbReference type="Gene3D" id="3.30.930.10">
    <property type="entry name" value="Bira Bifunctional Protein, Domain 2"/>
    <property type="match status" value="1"/>
</dbReference>
<evidence type="ECO:0000256" key="8">
    <source>
        <dbReference type="ARBA" id="ARBA00022917"/>
    </source>
</evidence>
<dbReference type="Pfam" id="PF01411">
    <property type="entry name" value="tRNA-synt_2c"/>
    <property type="match status" value="1"/>
</dbReference>
<dbReference type="InterPro" id="IPR012947">
    <property type="entry name" value="tRNA_SAD"/>
</dbReference>
<dbReference type="Gene3D" id="3.30.54.20">
    <property type="match status" value="1"/>
</dbReference>
<dbReference type="Gene3D" id="3.30.980.10">
    <property type="entry name" value="Threonyl-trna Synthetase, Chain A, domain 2"/>
    <property type="match status" value="1"/>
</dbReference>
<dbReference type="GO" id="GO:0005524">
    <property type="term" value="F:ATP binding"/>
    <property type="evidence" value="ECO:0007669"/>
    <property type="project" value="UniProtKB-KW"/>
</dbReference>
<dbReference type="CDD" id="cd00673">
    <property type="entry name" value="AlaRS_core"/>
    <property type="match status" value="1"/>
</dbReference>
<dbReference type="EC" id="6.1.1.7" evidence="2"/>
<keyword evidence="3" id="KW-0820">tRNA-binding</keyword>
<dbReference type="Proteomes" id="UP000177174">
    <property type="component" value="Unassembled WGS sequence"/>
</dbReference>
<dbReference type="AlphaFoldDB" id="A0A1G1ZHM9"/>
<keyword evidence="9" id="KW-0030">Aminoacyl-tRNA synthetase</keyword>
<comment type="caution">
    <text evidence="11">The sequence shown here is derived from an EMBL/GenBank/DDBJ whole genome shotgun (WGS) entry which is preliminary data.</text>
</comment>
<dbReference type="GO" id="GO:0002161">
    <property type="term" value="F:aminoacyl-tRNA deacylase activity"/>
    <property type="evidence" value="ECO:0007669"/>
    <property type="project" value="TreeGrafter"/>
</dbReference>
<evidence type="ECO:0000256" key="6">
    <source>
        <dbReference type="ARBA" id="ARBA00022840"/>
    </source>
</evidence>
<dbReference type="InterPro" id="IPR018162">
    <property type="entry name" value="Ala-tRNA-ligase_IIc_anticod-bd"/>
</dbReference>
<dbReference type="PANTHER" id="PTHR11777">
    <property type="entry name" value="ALANYL-TRNA SYNTHETASE"/>
    <property type="match status" value="1"/>
</dbReference>
<dbReference type="InterPro" id="IPR018165">
    <property type="entry name" value="Ala-tRNA-synth_IIc_core"/>
</dbReference>
<dbReference type="InterPro" id="IPR045864">
    <property type="entry name" value="aa-tRNA-synth_II/BPL/LPL"/>
</dbReference>
<keyword evidence="6" id="KW-0067">ATP-binding</keyword>